<dbReference type="Pfam" id="PF00528">
    <property type="entry name" value="BPD_transp_1"/>
    <property type="match status" value="1"/>
</dbReference>
<comment type="subcellular location">
    <subcellularLocation>
        <location evidence="1 7">Cell membrane</location>
        <topology evidence="1 7">Multi-pass membrane protein</topology>
    </subcellularLocation>
</comment>
<organism evidence="9 10">
    <name type="scientific">Eisenbergiella massiliensis</name>
    <dbReference type="NCBI Taxonomy" id="1720294"/>
    <lineage>
        <taxon>Bacteria</taxon>
        <taxon>Bacillati</taxon>
        <taxon>Bacillota</taxon>
        <taxon>Clostridia</taxon>
        <taxon>Lachnospirales</taxon>
        <taxon>Lachnospiraceae</taxon>
        <taxon>Eisenbergiella</taxon>
    </lineage>
</organism>
<dbReference type="RefSeq" id="WP_035323008.1">
    <property type="nucleotide sequence ID" value="NZ_JBKUNB010000001.1"/>
</dbReference>
<proteinExistence type="inferred from homology"/>
<feature type="transmembrane region" description="Helical" evidence="7">
    <location>
        <begin position="219"/>
        <end position="240"/>
    </location>
</feature>
<keyword evidence="2 7" id="KW-0813">Transport</keyword>
<feature type="transmembrane region" description="Helical" evidence="7">
    <location>
        <begin position="24"/>
        <end position="51"/>
    </location>
</feature>
<keyword evidence="6 7" id="KW-0472">Membrane</keyword>
<evidence type="ECO:0000256" key="2">
    <source>
        <dbReference type="ARBA" id="ARBA00022448"/>
    </source>
</evidence>
<evidence type="ECO:0000313" key="10">
    <source>
        <dbReference type="Proteomes" id="UP000260812"/>
    </source>
</evidence>
<evidence type="ECO:0000256" key="5">
    <source>
        <dbReference type="ARBA" id="ARBA00022989"/>
    </source>
</evidence>
<evidence type="ECO:0000313" key="9">
    <source>
        <dbReference type="EMBL" id="RGE63523.1"/>
    </source>
</evidence>
<dbReference type="Gene3D" id="1.10.3720.10">
    <property type="entry name" value="MetI-like"/>
    <property type="match status" value="1"/>
</dbReference>
<dbReference type="GeneID" id="97986461"/>
<evidence type="ECO:0000256" key="3">
    <source>
        <dbReference type="ARBA" id="ARBA00022475"/>
    </source>
</evidence>
<dbReference type="PROSITE" id="PS50928">
    <property type="entry name" value="ABC_TM1"/>
    <property type="match status" value="1"/>
</dbReference>
<accession>A0A3E3I922</accession>
<dbReference type="SUPFAM" id="SSF161098">
    <property type="entry name" value="MetI-like"/>
    <property type="match status" value="1"/>
</dbReference>
<feature type="transmembrane region" description="Helical" evidence="7">
    <location>
        <begin position="174"/>
        <end position="198"/>
    </location>
</feature>
<keyword evidence="5 7" id="KW-1133">Transmembrane helix</keyword>
<sequence>MISGSRLKGKTKSGTMKLQTKENLAGYSFLALNFIGYIAFKLIPLVLALGLSVTKWNFASGFKNMEFVGLDNYARLLHDDVFIRSLINTLIYGVVLVPVAIFLALVFAVILNEYVFGKGILRLAFYLPNVSSMVAVSVVWMILFLPSYGPINQVLMTLGIDNPPRWLNATSTSLLSIIIVGIWQRIGYNIIVVLAGLQGISKSLYESAEIDGANGIQKFFYITIPSLSNTMFFLTMISFISSFQVFTPVQVMTKGGPGNSSSVLVYYIYKNAFQYNEIGYATAMAWVLFFLVFIFTIGRMIFTRKNEG</sequence>
<dbReference type="PANTHER" id="PTHR30193">
    <property type="entry name" value="ABC TRANSPORTER PERMEASE PROTEIN"/>
    <property type="match status" value="1"/>
</dbReference>
<feature type="transmembrane region" description="Helical" evidence="7">
    <location>
        <begin position="90"/>
        <end position="111"/>
    </location>
</feature>
<keyword evidence="10" id="KW-1185">Reference proteome</keyword>
<dbReference type="GO" id="GO:0005886">
    <property type="term" value="C:plasma membrane"/>
    <property type="evidence" value="ECO:0007669"/>
    <property type="project" value="UniProtKB-SubCell"/>
</dbReference>
<evidence type="ECO:0000256" key="1">
    <source>
        <dbReference type="ARBA" id="ARBA00004651"/>
    </source>
</evidence>
<gene>
    <name evidence="9" type="ORF">DXC51_06100</name>
</gene>
<dbReference type="AlphaFoldDB" id="A0A3E3I922"/>
<dbReference type="PANTHER" id="PTHR30193:SF37">
    <property type="entry name" value="INNER MEMBRANE ABC TRANSPORTER PERMEASE PROTEIN YCJO"/>
    <property type="match status" value="1"/>
</dbReference>
<dbReference type="EMBL" id="QVLV01000003">
    <property type="protein sequence ID" value="RGE63523.1"/>
    <property type="molecule type" value="Genomic_DNA"/>
</dbReference>
<comment type="similarity">
    <text evidence="7">Belongs to the binding-protein-dependent transport system permease family.</text>
</comment>
<protein>
    <submittedName>
        <fullName evidence="9">Sugar ABC transporter permease</fullName>
    </submittedName>
</protein>
<evidence type="ECO:0000259" key="8">
    <source>
        <dbReference type="PROSITE" id="PS50928"/>
    </source>
</evidence>
<dbReference type="GO" id="GO:0055085">
    <property type="term" value="P:transmembrane transport"/>
    <property type="evidence" value="ECO:0007669"/>
    <property type="project" value="InterPro"/>
</dbReference>
<evidence type="ECO:0000256" key="7">
    <source>
        <dbReference type="RuleBase" id="RU363032"/>
    </source>
</evidence>
<dbReference type="CDD" id="cd06261">
    <property type="entry name" value="TM_PBP2"/>
    <property type="match status" value="1"/>
</dbReference>
<dbReference type="Proteomes" id="UP000260812">
    <property type="component" value="Unassembled WGS sequence"/>
</dbReference>
<dbReference type="InterPro" id="IPR051393">
    <property type="entry name" value="ABC_transporter_permease"/>
</dbReference>
<feature type="domain" description="ABC transmembrane type-1" evidence="8">
    <location>
        <begin position="86"/>
        <end position="299"/>
    </location>
</feature>
<comment type="caution">
    <text evidence="9">The sequence shown here is derived from an EMBL/GenBank/DDBJ whole genome shotgun (WGS) entry which is preliminary data.</text>
</comment>
<feature type="transmembrane region" description="Helical" evidence="7">
    <location>
        <begin position="123"/>
        <end position="145"/>
    </location>
</feature>
<feature type="transmembrane region" description="Helical" evidence="7">
    <location>
        <begin position="278"/>
        <end position="302"/>
    </location>
</feature>
<dbReference type="InterPro" id="IPR000515">
    <property type="entry name" value="MetI-like"/>
</dbReference>
<evidence type="ECO:0000256" key="4">
    <source>
        <dbReference type="ARBA" id="ARBA00022692"/>
    </source>
</evidence>
<name>A0A3E3I922_9FIRM</name>
<reference evidence="9" key="1">
    <citation type="submission" date="2018-08" db="EMBL/GenBank/DDBJ databases">
        <title>A genome reference for cultivated species of the human gut microbiota.</title>
        <authorList>
            <person name="Zou Y."/>
            <person name="Xue W."/>
            <person name="Luo G."/>
        </authorList>
    </citation>
    <scope>NUCLEOTIDE SEQUENCE [LARGE SCALE GENOMIC DNA]</scope>
    <source>
        <strain evidence="9">TF05-5AC</strain>
    </source>
</reference>
<dbReference type="InterPro" id="IPR035906">
    <property type="entry name" value="MetI-like_sf"/>
</dbReference>
<evidence type="ECO:0000256" key="6">
    <source>
        <dbReference type="ARBA" id="ARBA00023136"/>
    </source>
</evidence>
<keyword evidence="4 7" id="KW-0812">Transmembrane</keyword>
<keyword evidence="3" id="KW-1003">Cell membrane</keyword>